<reference evidence="3 4" key="1">
    <citation type="submission" date="2020-03" db="EMBL/GenBank/DDBJ databases">
        <title>Genomic Encyclopedia of Type Strains, Phase IV (KMG-IV): sequencing the most valuable type-strain genomes for metagenomic binning, comparative biology and taxonomic classification.</title>
        <authorList>
            <person name="Goeker M."/>
        </authorList>
    </citation>
    <scope>NUCLEOTIDE SEQUENCE [LARGE SCALE GENOMIC DNA]</scope>
    <source>
        <strain evidence="3 4">DSM 105096</strain>
    </source>
</reference>
<gene>
    <name evidence="3" type="ORF">GGR27_000198</name>
</gene>
<dbReference type="InterPro" id="IPR013099">
    <property type="entry name" value="K_chnl_dom"/>
</dbReference>
<dbReference type="Gene3D" id="1.10.287.70">
    <property type="match status" value="1"/>
</dbReference>
<organism evidence="3 4">
    <name type="scientific">Neolewinella antarctica</name>
    <dbReference type="NCBI Taxonomy" id="442734"/>
    <lineage>
        <taxon>Bacteria</taxon>
        <taxon>Pseudomonadati</taxon>
        <taxon>Bacteroidota</taxon>
        <taxon>Saprospiria</taxon>
        <taxon>Saprospirales</taxon>
        <taxon>Lewinellaceae</taxon>
        <taxon>Neolewinella</taxon>
    </lineage>
</organism>
<evidence type="ECO:0000313" key="3">
    <source>
        <dbReference type="EMBL" id="NJC24717.1"/>
    </source>
</evidence>
<accession>A0ABX0X690</accession>
<keyword evidence="1" id="KW-0472">Membrane</keyword>
<protein>
    <recommendedName>
        <fullName evidence="2">Potassium channel domain-containing protein</fullName>
    </recommendedName>
</protein>
<evidence type="ECO:0000313" key="4">
    <source>
        <dbReference type="Proteomes" id="UP000770785"/>
    </source>
</evidence>
<feature type="transmembrane region" description="Helical" evidence="1">
    <location>
        <begin position="55"/>
        <end position="80"/>
    </location>
</feature>
<feature type="transmembrane region" description="Helical" evidence="1">
    <location>
        <begin position="129"/>
        <end position="147"/>
    </location>
</feature>
<dbReference type="Pfam" id="PF07885">
    <property type="entry name" value="Ion_trans_2"/>
    <property type="match status" value="1"/>
</dbReference>
<evidence type="ECO:0000256" key="1">
    <source>
        <dbReference type="SAM" id="Phobius"/>
    </source>
</evidence>
<feature type="domain" description="Potassium channel" evidence="2">
    <location>
        <begin position="76"/>
        <end position="150"/>
    </location>
</feature>
<comment type="caution">
    <text evidence="3">The sequence shown here is derived from an EMBL/GenBank/DDBJ whole genome shotgun (WGS) entry which is preliminary data.</text>
</comment>
<dbReference type="SUPFAM" id="SSF81324">
    <property type="entry name" value="Voltage-gated potassium channels"/>
    <property type="match status" value="1"/>
</dbReference>
<keyword evidence="4" id="KW-1185">Reference proteome</keyword>
<dbReference type="RefSeq" id="WP_168035531.1">
    <property type="nucleotide sequence ID" value="NZ_JAATJH010000001.1"/>
</dbReference>
<dbReference type="Proteomes" id="UP000770785">
    <property type="component" value="Unassembled WGS sequence"/>
</dbReference>
<proteinExistence type="predicted"/>
<keyword evidence="1" id="KW-1133">Transmembrane helix</keyword>
<name>A0ABX0X690_9BACT</name>
<sequence length="324" mass="36532">MDWILTFTGFLLIGSVLFDFLFTTLSGNGAASISTNVNAWIANLYQPRSDNGRRWIGAIQLISTLLAWIILFFIGGLLLFSGFDEMVINSTTKEAANFPERIYFTGYVLSTLGTGDYVPGDNFSRYCTITYAILGFFVLTTAITYIINVMGAANNKKNLAAFISSMGNTPLELYDYFTTTPDAKLFTDRVDNIVTLINTHSSYHICYPIVHYFLSDKEAFSAAAQLASFHEATAAMRITYRDNEEVTAHLERIDRVRGRFLEIARMSEQQLTGNEDLLRLRHKWTSRVPEMAGFANAIDENEKRLGALLQQSGRTWREVYEGID</sequence>
<keyword evidence="1" id="KW-0812">Transmembrane</keyword>
<dbReference type="EMBL" id="JAATJH010000001">
    <property type="protein sequence ID" value="NJC24717.1"/>
    <property type="molecule type" value="Genomic_DNA"/>
</dbReference>
<evidence type="ECO:0000259" key="2">
    <source>
        <dbReference type="Pfam" id="PF07885"/>
    </source>
</evidence>